<evidence type="ECO:0000256" key="5">
    <source>
        <dbReference type="ARBA" id="ARBA00022723"/>
    </source>
</evidence>
<dbReference type="GO" id="GO:0052856">
    <property type="term" value="F:NAD(P)HX epimerase activity"/>
    <property type="evidence" value="ECO:0007669"/>
    <property type="project" value="UniProtKB-EC"/>
</dbReference>
<keyword evidence="13" id="KW-0511">Multifunctional enzyme</keyword>
<evidence type="ECO:0000256" key="3">
    <source>
        <dbReference type="ARBA" id="ARBA00006001"/>
    </source>
</evidence>
<dbReference type="InterPro" id="IPR029056">
    <property type="entry name" value="Ribokinase-like"/>
</dbReference>
<dbReference type="PROSITE" id="PS51383">
    <property type="entry name" value="YJEF_C_3"/>
    <property type="match status" value="1"/>
</dbReference>
<keyword evidence="9 18" id="KW-0630">Potassium</keyword>
<evidence type="ECO:0000313" key="22">
    <source>
        <dbReference type="Proteomes" id="UP000060016"/>
    </source>
</evidence>
<name>A0A0K1RDJ6_9CORY</name>
<dbReference type="STRING" id="156976.AK829_10385"/>
<evidence type="ECO:0000256" key="10">
    <source>
        <dbReference type="ARBA" id="ARBA00023027"/>
    </source>
</evidence>
<dbReference type="SUPFAM" id="SSF64153">
    <property type="entry name" value="YjeF N-terminal domain-like"/>
    <property type="match status" value="1"/>
</dbReference>
<keyword evidence="8 17" id="KW-0521">NADP</keyword>
<feature type="binding site" evidence="17">
    <location>
        <begin position="430"/>
        <end position="434"/>
    </location>
    <ligand>
        <name>AMP</name>
        <dbReference type="ChEBI" id="CHEBI:456215"/>
    </ligand>
</feature>
<reference evidence="21 22" key="1">
    <citation type="submission" date="2015-08" db="EMBL/GenBank/DDBJ databases">
        <authorList>
            <person name="Babu N.S."/>
            <person name="Beckwith C.J."/>
            <person name="Beseler K.G."/>
            <person name="Brison A."/>
            <person name="Carone J.V."/>
            <person name="Caskin T.P."/>
            <person name="Diamond M."/>
            <person name="Durham M.E."/>
            <person name="Foxe J.M."/>
            <person name="Go M."/>
            <person name="Henderson B.A."/>
            <person name="Jones I.B."/>
            <person name="McGettigan J.A."/>
            <person name="Micheletti S.J."/>
            <person name="Nasrallah M.E."/>
            <person name="Ortiz D."/>
            <person name="Piller C.R."/>
            <person name="Privatt S.R."/>
            <person name="Schneider S.L."/>
            <person name="Sharp S."/>
            <person name="Smith T.C."/>
            <person name="Stanton J.D."/>
            <person name="Ullery H.E."/>
            <person name="Wilson R.J."/>
            <person name="Serrano M.G."/>
            <person name="Buck G."/>
            <person name="Lee V."/>
            <person name="Wang Y."/>
            <person name="Carvalho R."/>
            <person name="Voegtly L."/>
            <person name="Shi R."/>
            <person name="Duckworth R."/>
            <person name="Johnson A."/>
            <person name="Loviza R."/>
            <person name="Walstead R."/>
            <person name="Shah Z."/>
            <person name="Kiflezghi M."/>
            <person name="Wade K."/>
            <person name="Ball S.L."/>
            <person name="Bradley K.W."/>
            <person name="Asai D.J."/>
            <person name="Bowman C.A."/>
            <person name="Russell D.A."/>
            <person name="Pope W.H."/>
            <person name="Jacobs-Sera D."/>
            <person name="Hendrix R.W."/>
            <person name="Hatfull G.F."/>
        </authorList>
    </citation>
    <scope>NUCLEOTIDE SEQUENCE [LARGE SCALE GENOMIC DNA]</scope>
    <source>
        <strain evidence="21 22">PUDD_83A45</strain>
    </source>
</reference>
<protein>
    <recommendedName>
        <fullName evidence="17">ADP-dependent (S)-NAD(P)H-hydrate dehydratase</fullName>
        <ecNumber evidence="17">4.2.1.136</ecNumber>
    </recommendedName>
    <alternativeName>
        <fullName evidence="17">ADP-dependent NAD(P)HX dehydratase</fullName>
    </alternativeName>
</protein>
<evidence type="ECO:0000256" key="11">
    <source>
        <dbReference type="ARBA" id="ARBA00023235"/>
    </source>
</evidence>
<dbReference type="GO" id="GO:0110051">
    <property type="term" value="P:metabolite repair"/>
    <property type="evidence" value="ECO:0007669"/>
    <property type="project" value="TreeGrafter"/>
</dbReference>
<evidence type="ECO:0000256" key="6">
    <source>
        <dbReference type="ARBA" id="ARBA00022741"/>
    </source>
</evidence>
<dbReference type="PIRSF" id="PIRSF017184">
    <property type="entry name" value="Nnr"/>
    <property type="match status" value="1"/>
</dbReference>
<comment type="catalytic activity">
    <reaction evidence="2 18">
        <text>(6R)-NADPHX = (6S)-NADPHX</text>
        <dbReference type="Rhea" id="RHEA:32227"/>
        <dbReference type="ChEBI" id="CHEBI:64076"/>
        <dbReference type="ChEBI" id="CHEBI:64077"/>
        <dbReference type="EC" id="5.1.99.6"/>
    </reaction>
</comment>
<evidence type="ECO:0000256" key="14">
    <source>
        <dbReference type="ARBA" id="ARBA00025153"/>
    </source>
</evidence>
<keyword evidence="7 17" id="KW-0067">ATP-binding</keyword>
<dbReference type="PATRIC" id="fig|156976.3.peg.2093"/>
<keyword evidence="5 18" id="KW-0479">Metal-binding</keyword>
<dbReference type="InterPro" id="IPR004443">
    <property type="entry name" value="YjeF_N_dom"/>
</dbReference>
<evidence type="ECO:0000256" key="12">
    <source>
        <dbReference type="ARBA" id="ARBA00023239"/>
    </source>
</evidence>
<dbReference type="InterPro" id="IPR000631">
    <property type="entry name" value="CARKD"/>
</dbReference>
<evidence type="ECO:0000256" key="16">
    <source>
        <dbReference type="ARBA" id="ARBA00049209"/>
    </source>
</evidence>
<comment type="function">
    <text evidence="17">Catalyzes the dehydration of the S-form of NAD(P)HX at the expense of ADP, which is converted to AMP. Together with NAD(P)HX epimerase, which catalyzes the epimerization of the S- and R-forms, the enzyme allows the repair of both epimers of NAD(P)HX, a damaged form of NAD(P)H that is a result of enzymatic or heat-dependent hydration.</text>
</comment>
<comment type="similarity">
    <text evidence="4 18">In the C-terminal section; belongs to the NnrD/CARKD family.</text>
</comment>
<dbReference type="Proteomes" id="UP000060016">
    <property type="component" value="Chromosome"/>
</dbReference>
<dbReference type="EC" id="4.2.1.136" evidence="17"/>
<dbReference type="Pfam" id="PF01256">
    <property type="entry name" value="Carb_kinase"/>
    <property type="match status" value="2"/>
</dbReference>
<evidence type="ECO:0000256" key="7">
    <source>
        <dbReference type="ARBA" id="ARBA00022840"/>
    </source>
</evidence>
<keyword evidence="12 17" id="KW-0456">Lyase</keyword>
<comment type="function">
    <text evidence="14 18">Bifunctional enzyme that catalyzes the epimerization of the S- and R-forms of NAD(P)HX and the dehydration of the S-form of NAD(P)HX at the expense of ADP, which is converted to AMP. This allows the repair of both epimers of NAD(P)HX, a damaged form of NAD(P)H that is a result of enzymatic or heat-dependent hydration.</text>
</comment>
<dbReference type="EMBL" id="CP012342">
    <property type="protein sequence ID" value="AKV59468.1"/>
    <property type="molecule type" value="Genomic_DNA"/>
</dbReference>
<dbReference type="Pfam" id="PF03853">
    <property type="entry name" value="YjeF_N"/>
    <property type="match status" value="1"/>
</dbReference>
<comment type="subunit">
    <text evidence="17">Homotetramer.</text>
</comment>
<feature type="binding site" evidence="17">
    <location>
        <position position="484"/>
    </location>
    <ligand>
        <name>AMP</name>
        <dbReference type="ChEBI" id="CHEBI:456215"/>
    </ligand>
</feature>
<keyword evidence="10 17" id="KW-0520">NAD</keyword>
<dbReference type="Gene3D" id="3.40.50.10260">
    <property type="entry name" value="YjeF N-terminal domain"/>
    <property type="match status" value="1"/>
</dbReference>
<comment type="catalytic activity">
    <reaction evidence="15 17 18">
        <text>(6S)-NADHX + ADP = AMP + phosphate + NADH + H(+)</text>
        <dbReference type="Rhea" id="RHEA:32223"/>
        <dbReference type="ChEBI" id="CHEBI:15378"/>
        <dbReference type="ChEBI" id="CHEBI:43474"/>
        <dbReference type="ChEBI" id="CHEBI:57945"/>
        <dbReference type="ChEBI" id="CHEBI:64074"/>
        <dbReference type="ChEBI" id="CHEBI:456215"/>
        <dbReference type="ChEBI" id="CHEBI:456216"/>
        <dbReference type="EC" id="4.2.1.136"/>
    </reaction>
</comment>
<dbReference type="GO" id="GO:0046496">
    <property type="term" value="P:nicotinamide nucleotide metabolic process"/>
    <property type="evidence" value="ECO:0007669"/>
    <property type="project" value="UniProtKB-UniRule"/>
</dbReference>
<keyword evidence="6 17" id="KW-0547">Nucleotide-binding</keyword>
<evidence type="ECO:0000256" key="13">
    <source>
        <dbReference type="ARBA" id="ARBA00023268"/>
    </source>
</evidence>
<dbReference type="CDD" id="cd01171">
    <property type="entry name" value="YXKO-related"/>
    <property type="match status" value="1"/>
</dbReference>
<dbReference type="PANTHER" id="PTHR12592:SF0">
    <property type="entry name" value="ATP-DEPENDENT (S)-NAD(P)H-HYDRATE DEHYDRATASE"/>
    <property type="match status" value="1"/>
</dbReference>
<dbReference type="GO" id="GO:0046872">
    <property type="term" value="F:metal ion binding"/>
    <property type="evidence" value="ECO:0007669"/>
    <property type="project" value="UniProtKB-UniRule"/>
</dbReference>
<feature type="binding site" evidence="17">
    <location>
        <position position="275"/>
    </location>
    <ligand>
        <name>(6S)-NADPHX</name>
        <dbReference type="ChEBI" id="CHEBI:64076"/>
    </ligand>
</feature>
<comment type="catalytic activity">
    <reaction evidence="16 17 18">
        <text>(6S)-NADPHX + ADP = AMP + phosphate + NADPH + H(+)</text>
        <dbReference type="Rhea" id="RHEA:32235"/>
        <dbReference type="ChEBI" id="CHEBI:15378"/>
        <dbReference type="ChEBI" id="CHEBI:43474"/>
        <dbReference type="ChEBI" id="CHEBI:57783"/>
        <dbReference type="ChEBI" id="CHEBI:64076"/>
        <dbReference type="ChEBI" id="CHEBI:456215"/>
        <dbReference type="ChEBI" id="CHEBI:456216"/>
        <dbReference type="EC" id="4.2.1.136"/>
    </reaction>
</comment>
<dbReference type="GO" id="GO:0052855">
    <property type="term" value="F:ADP-dependent NAD(P)H-hydrate dehydratase activity"/>
    <property type="evidence" value="ECO:0007669"/>
    <property type="project" value="UniProtKB-UniRule"/>
</dbReference>
<dbReference type="GO" id="GO:0005524">
    <property type="term" value="F:ATP binding"/>
    <property type="evidence" value="ECO:0007669"/>
    <property type="project" value="UniProtKB-UniRule"/>
</dbReference>
<comment type="cofactor">
    <cofactor evidence="18">
        <name>K(+)</name>
        <dbReference type="ChEBI" id="CHEBI:29103"/>
    </cofactor>
    <text evidence="18">Binds 1 potassium ion per subunit.</text>
</comment>
<dbReference type="SUPFAM" id="SSF53613">
    <property type="entry name" value="Ribokinase-like"/>
    <property type="match status" value="1"/>
</dbReference>
<feature type="binding site" evidence="17">
    <location>
        <position position="328"/>
    </location>
    <ligand>
        <name>(6S)-NADPHX</name>
        <dbReference type="ChEBI" id="CHEBI:64076"/>
    </ligand>
</feature>
<dbReference type="AlphaFoldDB" id="A0A0K1RDJ6"/>
<evidence type="ECO:0000313" key="21">
    <source>
        <dbReference type="EMBL" id="AKV59468.1"/>
    </source>
</evidence>
<dbReference type="PANTHER" id="PTHR12592">
    <property type="entry name" value="ATP-DEPENDENT (S)-NAD(P)H-HYDRATE DEHYDRATASE FAMILY MEMBER"/>
    <property type="match status" value="1"/>
</dbReference>
<organism evidence="21 22">
    <name type="scientific">Corynebacterium riegelii</name>
    <dbReference type="NCBI Taxonomy" id="156976"/>
    <lineage>
        <taxon>Bacteria</taxon>
        <taxon>Bacillati</taxon>
        <taxon>Actinomycetota</taxon>
        <taxon>Actinomycetes</taxon>
        <taxon>Mycobacteriales</taxon>
        <taxon>Corynebacteriaceae</taxon>
        <taxon>Corynebacterium</taxon>
    </lineage>
</organism>
<evidence type="ECO:0000256" key="9">
    <source>
        <dbReference type="ARBA" id="ARBA00022958"/>
    </source>
</evidence>
<evidence type="ECO:0000256" key="1">
    <source>
        <dbReference type="ARBA" id="ARBA00000013"/>
    </source>
</evidence>
<dbReference type="Gene3D" id="3.40.1190.20">
    <property type="match status" value="1"/>
</dbReference>
<evidence type="ECO:0000259" key="19">
    <source>
        <dbReference type="PROSITE" id="PS51383"/>
    </source>
</evidence>
<comment type="similarity">
    <text evidence="3 18">In the N-terminal section; belongs to the NnrE/AIBP family.</text>
</comment>
<comment type="cofactor">
    <cofactor evidence="17">
        <name>Mg(2+)</name>
        <dbReference type="ChEBI" id="CHEBI:18420"/>
    </cofactor>
</comment>
<evidence type="ECO:0000256" key="18">
    <source>
        <dbReference type="PIRNR" id="PIRNR017184"/>
    </source>
</evidence>
<dbReference type="InterPro" id="IPR030677">
    <property type="entry name" value="Nnr"/>
</dbReference>
<dbReference type="HAMAP" id="MF_01965">
    <property type="entry name" value="NADHX_dehydratase"/>
    <property type="match status" value="1"/>
</dbReference>
<evidence type="ECO:0000256" key="15">
    <source>
        <dbReference type="ARBA" id="ARBA00048238"/>
    </source>
</evidence>
<keyword evidence="22" id="KW-1185">Reference proteome</keyword>
<dbReference type="InterPro" id="IPR036652">
    <property type="entry name" value="YjeF_N_dom_sf"/>
</dbReference>
<sequence>MEHFTWTVAQILEAERRLRTHTEDPEAMMRAAADAVAEAASVMLAPREPVVILAGPGGNGGDGLYAGATLAAGGHPVDALLTAGRAHQSALDAFVAAGGRVISALDRPWEYSLLIDAITGLSARPSLDESLRPLVEDVAELPTLAVDLPSGVEADTGLAGELHITADATITFGGWRRAHVLHPACGTQLLADIRLGQHSLALELEAMSDDGELGDTMMLFASRAVSGEPLPEAFPDEFAVLEPFDVAPVTPGPSSDKYTGGVVGIVAGSAEFPGAAVLSCLGAVNATPGMVRYVGTQAAEVVRAMPEVVAVERLEDCGRVQAWVFGPGSTSEADLRWLLARPEPLLIDATGTTLLASSPTLRDLLVSRSAPTVLTPHDGEFARLHDAVFAGAAGASAGPGTAASAAGAGASRLEETLALAKALRCTVVRKGRVTIIADHTAAGPSTGPATGITDTAATNAGTTGWDYAYAVDAGHSWAATPGSGDVLSGLMGARLALAAAEAPLDIPADEVAAQSVVVHAVAASLAARTPYGNATAPASRIATFVRDATACLT</sequence>
<gene>
    <name evidence="17" type="primary">nnrD</name>
    <name evidence="21" type="ORF">AK829_10385</name>
</gene>
<dbReference type="KEGG" id="crie:AK829_10385"/>
<keyword evidence="11 18" id="KW-0413">Isomerase</keyword>
<evidence type="ECO:0000259" key="20">
    <source>
        <dbReference type="PROSITE" id="PS51385"/>
    </source>
</evidence>
<proteinExistence type="inferred from homology"/>
<evidence type="ECO:0000256" key="2">
    <source>
        <dbReference type="ARBA" id="ARBA00000909"/>
    </source>
</evidence>
<dbReference type="PROSITE" id="PS51385">
    <property type="entry name" value="YJEF_N"/>
    <property type="match status" value="1"/>
</dbReference>
<evidence type="ECO:0000256" key="4">
    <source>
        <dbReference type="ARBA" id="ARBA00009524"/>
    </source>
</evidence>
<accession>A0A0K1RDJ6</accession>
<comment type="catalytic activity">
    <reaction evidence="1 18">
        <text>(6R)-NADHX = (6S)-NADHX</text>
        <dbReference type="Rhea" id="RHEA:32215"/>
        <dbReference type="ChEBI" id="CHEBI:64074"/>
        <dbReference type="ChEBI" id="CHEBI:64075"/>
        <dbReference type="EC" id="5.1.99.6"/>
    </reaction>
</comment>
<feature type="domain" description="YjeF C-terminal" evidence="19">
    <location>
        <begin position="240"/>
        <end position="552"/>
    </location>
</feature>
<evidence type="ECO:0000256" key="8">
    <source>
        <dbReference type="ARBA" id="ARBA00022857"/>
    </source>
</evidence>
<evidence type="ECO:0000256" key="17">
    <source>
        <dbReference type="HAMAP-Rule" id="MF_01965"/>
    </source>
</evidence>
<dbReference type="RefSeq" id="WP_052205758.1">
    <property type="nucleotide sequence ID" value="NZ_CP012342.1"/>
</dbReference>
<comment type="similarity">
    <text evidence="17">Belongs to the NnrD/CARKD family.</text>
</comment>
<feature type="binding site" evidence="17">
    <location>
        <position position="377"/>
    </location>
    <ligand>
        <name>(6S)-NADPHX</name>
        <dbReference type="ChEBI" id="CHEBI:64076"/>
    </ligand>
</feature>
<feature type="domain" description="YjeF N-terminal" evidence="20">
    <location>
        <begin position="11"/>
        <end position="201"/>
    </location>
</feature>
<feature type="binding site" evidence="17">
    <location>
        <position position="485"/>
    </location>
    <ligand>
        <name>(6S)-NADPHX</name>
        <dbReference type="ChEBI" id="CHEBI:64076"/>
    </ligand>
</feature>